<evidence type="ECO:0000256" key="1">
    <source>
        <dbReference type="SAM" id="Phobius"/>
    </source>
</evidence>
<protein>
    <submittedName>
        <fullName evidence="2">Uncharacterized protein</fullName>
    </submittedName>
</protein>
<dbReference type="EMBL" id="VYSB01000004">
    <property type="protein sequence ID" value="MYZ51583.1"/>
    <property type="molecule type" value="Genomic_DNA"/>
</dbReference>
<name>A0A7C9NFK6_9BURK</name>
<keyword evidence="1" id="KW-0472">Membrane</keyword>
<feature type="transmembrane region" description="Helical" evidence="1">
    <location>
        <begin position="6"/>
        <end position="24"/>
    </location>
</feature>
<organism evidence="2 3">
    <name type="scientific">Malikia spinosa</name>
    <dbReference type="NCBI Taxonomy" id="86180"/>
    <lineage>
        <taxon>Bacteria</taxon>
        <taxon>Pseudomonadati</taxon>
        <taxon>Pseudomonadota</taxon>
        <taxon>Betaproteobacteria</taxon>
        <taxon>Burkholderiales</taxon>
        <taxon>Comamonadaceae</taxon>
        <taxon>Malikia</taxon>
    </lineage>
</organism>
<gene>
    <name evidence="2" type="ORF">F5985_05400</name>
</gene>
<evidence type="ECO:0000313" key="3">
    <source>
        <dbReference type="Proteomes" id="UP000481947"/>
    </source>
</evidence>
<reference evidence="2 3" key="1">
    <citation type="submission" date="2019-09" db="EMBL/GenBank/DDBJ databases">
        <title>Identification of Malikia spinosa a prominent benzene-, toluene-, and ethylbenzene-degrading bacterium: enrichment, isolation and whole genome sequencing.</title>
        <authorList>
            <person name="Tancsics A."/>
            <person name="Revesz F."/>
            <person name="Kriszt B."/>
        </authorList>
    </citation>
    <scope>NUCLEOTIDE SEQUENCE [LARGE SCALE GENOMIC DNA]</scope>
    <source>
        <strain evidence="2 3">AB6</strain>
    </source>
</reference>
<proteinExistence type="predicted"/>
<dbReference type="AlphaFoldDB" id="A0A7C9NFK6"/>
<accession>A0A7C9NFK6</accession>
<comment type="caution">
    <text evidence="2">The sequence shown here is derived from an EMBL/GenBank/DDBJ whole genome shotgun (WGS) entry which is preliminary data.</text>
</comment>
<evidence type="ECO:0000313" key="2">
    <source>
        <dbReference type="EMBL" id="MYZ51583.1"/>
    </source>
</evidence>
<keyword evidence="1" id="KW-1133">Transmembrane helix</keyword>
<sequence length="66" mass="7738">MSHFDLAIYLGLFLITITFIWLAYATTKDSESATDEYDIPTYKRKLNTEQQNKLMADLQEYKPTVQ</sequence>
<dbReference type="Proteomes" id="UP000481947">
    <property type="component" value="Unassembled WGS sequence"/>
</dbReference>
<keyword evidence="1" id="KW-0812">Transmembrane</keyword>
<dbReference type="RefSeq" id="WP_161124610.1">
    <property type="nucleotide sequence ID" value="NZ_VYSB01000004.1"/>
</dbReference>